<dbReference type="GeneID" id="54490040"/>
<feature type="transmembrane region" description="Helical" evidence="5">
    <location>
        <begin position="445"/>
        <end position="466"/>
    </location>
</feature>
<evidence type="ECO:0000256" key="1">
    <source>
        <dbReference type="ARBA" id="ARBA00004141"/>
    </source>
</evidence>
<proteinExistence type="predicted"/>
<keyword evidence="4 5" id="KW-0472">Membrane</keyword>
<dbReference type="InterPro" id="IPR025969">
    <property type="entry name" value="ABA_GPCR_dom"/>
</dbReference>
<sequence length="536" mass="59749">MFAMLPFYSTCDECSLKTSRQKFISLTFKSLPFLLTFLVVAIVVYTRLFPLLAGRDEPVKERRDSLPTHSKSFGEKSSHWTSRFSTSAKRIAGVTFATNIALSAVLIELLLCEISDALNPAARSLALRVTVPLLLYLLILVTPALEFHSIISAAGYGFVNAKKGNRRVAWLLQLLALTAWLVGFWYLGRGLLGSYLHEKSYVRQHSFSEGCLERIGVIGIALMASLAGFAAVSSIWQSFGIKSRIVTEADIARKQAGLEATTEMLDTKQSRLRALQRKVTEVPNTGIMNRVFTTISGNPEGQERSALHMEVSGLETMQRSLKHSLATLKNRRQEQQRAKTALGRFLNLVQYIFALYCMYRLGATTLATVRRFRSPDTTFSNSDPVNNILALLAKHWDPKLDRAAWSRQISFLLSGVMLLASFNAVLQTFLLFARFLPGVLQHAQANLALIVSQVAATYVISSTLLLRSNLPREMSTVISDALGAPLEPKFVERWFEGWFLTIAAATALGIWISRKMRSVEWDDDYGGTDVEMGKMN</sequence>
<dbReference type="Pfam" id="PF12430">
    <property type="entry name" value="ABA_GPCR"/>
    <property type="match status" value="1"/>
</dbReference>
<dbReference type="RefSeq" id="XP_033603723.1">
    <property type="nucleotide sequence ID" value="XM_033748986.1"/>
</dbReference>
<keyword evidence="2 5" id="KW-0812">Transmembrane</keyword>
<feature type="transmembrane region" description="Helical" evidence="5">
    <location>
        <begin position="215"/>
        <end position="236"/>
    </location>
</feature>
<evidence type="ECO:0000313" key="9">
    <source>
        <dbReference type="Proteomes" id="UP000799437"/>
    </source>
</evidence>
<organism evidence="8 9">
    <name type="scientific">Pseudovirgaria hyperparasitica</name>
    <dbReference type="NCBI Taxonomy" id="470096"/>
    <lineage>
        <taxon>Eukaryota</taxon>
        <taxon>Fungi</taxon>
        <taxon>Dikarya</taxon>
        <taxon>Ascomycota</taxon>
        <taxon>Pezizomycotina</taxon>
        <taxon>Dothideomycetes</taxon>
        <taxon>Dothideomycetes incertae sedis</taxon>
        <taxon>Acrospermales</taxon>
        <taxon>Acrospermaceae</taxon>
        <taxon>Pseudovirgaria</taxon>
    </lineage>
</organism>
<evidence type="ECO:0000256" key="4">
    <source>
        <dbReference type="ARBA" id="ARBA00023136"/>
    </source>
</evidence>
<dbReference type="InterPro" id="IPR022535">
    <property type="entry name" value="Golgi_pH-regulator_cons_dom"/>
</dbReference>
<evidence type="ECO:0000256" key="3">
    <source>
        <dbReference type="ARBA" id="ARBA00022989"/>
    </source>
</evidence>
<dbReference type="Proteomes" id="UP000799437">
    <property type="component" value="Unassembled WGS sequence"/>
</dbReference>
<comment type="subcellular location">
    <subcellularLocation>
        <location evidence="1">Membrane</location>
        <topology evidence="1">Multi-pass membrane protein</topology>
    </subcellularLocation>
</comment>
<keyword evidence="3 5" id="KW-1133">Transmembrane helix</keyword>
<feature type="transmembrane region" description="Helical" evidence="5">
    <location>
        <begin position="91"/>
        <end position="111"/>
    </location>
</feature>
<feature type="transmembrane region" description="Helical" evidence="5">
    <location>
        <begin position="494"/>
        <end position="512"/>
    </location>
</feature>
<dbReference type="EMBL" id="ML996567">
    <property type="protein sequence ID" value="KAF2761272.1"/>
    <property type="molecule type" value="Genomic_DNA"/>
</dbReference>
<dbReference type="AlphaFoldDB" id="A0A6A6WEM4"/>
<feature type="transmembrane region" description="Helical" evidence="5">
    <location>
        <begin position="409"/>
        <end position="433"/>
    </location>
</feature>
<keyword evidence="9" id="KW-1185">Reference proteome</keyword>
<dbReference type="PANTHER" id="PTHR15948">
    <property type="entry name" value="G-PROTEIN COUPLED RECEPTOR 89-RELATED"/>
    <property type="match status" value="1"/>
</dbReference>
<feature type="transmembrane region" description="Helical" evidence="5">
    <location>
        <begin position="341"/>
        <end position="361"/>
    </location>
</feature>
<gene>
    <name evidence="8" type="ORF">EJ05DRAFT_530807</name>
</gene>
<feature type="transmembrane region" description="Helical" evidence="5">
    <location>
        <begin position="33"/>
        <end position="53"/>
    </location>
</feature>
<feature type="transmembrane region" description="Helical" evidence="5">
    <location>
        <begin position="131"/>
        <end position="156"/>
    </location>
</feature>
<dbReference type="InterPro" id="IPR015672">
    <property type="entry name" value="GPHR/GTG"/>
</dbReference>
<feature type="domain" description="Abscisic acid G-protein coupled receptor-like" evidence="6">
    <location>
        <begin position="336"/>
        <end position="515"/>
    </location>
</feature>
<evidence type="ECO:0000259" key="6">
    <source>
        <dbReference type="Pfam" id="PF12430"/>
    </source>
</evidence>
<dbReference type="OrthoDB" id="264392at2759"/>
<dbReference type="Pfam" id="PF12537">
    <property type="entry name" value="GPHR_N"/>
    <property type="match status" value="1"/>
</dbReference>
<feature type="transmembrane region" description="Helical" evidence="5">
    <location>
        <begin position="168"/>
        <end position="187"/>
    </location>
</feature>
<reference evidence="8" key="1">
    <citation type="journal article" date="2020" name="Stud. Mycol.">
        <title>101 Dothideomycetes genomes: a test case for predicting lifestyles and emergence of pathogens.</title>
        <authorList>
            <person name="Haridas S."/>
            <person name="Albert R."/>
            <person name="Binder M."/>
            <person name="Bloem J."/>
            <person name="Labutti K."/>
            <person name="Salamov A."/>
            <person name="Andreopoulos B."/>
            <person name="Baker S."/>
            <person name="Barry K."/>
            <person name="Bills G."/>
            <person name="Bluhm B."/>
            <person name="Cannon C."/>
            <person name="Castanera R."/>
            <person name="Culley D."/>
            <person name="Daum C."/>
            <person name="Ezra D."/>
            <person name="Gonzalez J."/>
            <person name="Henrissat B."/>
            <person name="Kuo A."/>
            <person name="Liang C."/>
            <person name="Lipzen A."/>
            <person name="Lutzoni F."/>
            <person name="Magnuson J."/>
            <person name="Mondo S."/>
            <person name="Nolan M."/>
            <person name="Ohm R."/>
            <person name="Pangilinan J."/>
            <person name="Park H.-J."/>
            <person name="Ramirez L."/>
            <person name="Alfaro M."/>
            <person name="Sun H."/>
            <person name="Tritt A."/>
            <person name="Yoshinaga Y."/>
            <person name="Zwiers L.-H."/>
            <person name="Turgeon B."/>
            <person name="Goodwin S."/>
            <person name="Spatafora J."/>
            <person name="Crous P."/>
            <person name="Grigoriev I."/>
        </authorList>
    </citation>
    <scope>NUCLEOTIDE SEQUENCE</scope>
    <source>
        <strain evidence="8">CBS 121739</strain>
    </source>
</reference>
<evidence type="ECO:0000256" key="5">
    <source>
        <dbReference type="SAM" id="Phobius"/>
    </source>
</evidence>
<name>A0A6A6WEM4_9PEZI</name>
<dbReference type="PANTHER" id="PTHR15948:SF0">
    <property type="entry name" value="GOLGI PH REGULATOR A-RELATED"/>
    <property type="match status" value="1"/>
</dbReference>
<feature type="domain" description="Golgi pH regulator conserved" evidence="7">
    <location>
        <begin position="206"/>
        <end position="272"/>
    </location>
</feature>
<evidence type="ECO:0000259" key="7">
    <source>
        <dbReference type="Pfam" id="PF12537"/>
    </source>
</evidence>
<protein>
    <submittedName>
        <fullName evidence="8">Uncharacterized protein</fullName>
    </submittedName>
</protein>
<evidence type="ECO:0000313" key="8">
    <source>
        <dbReference type="EMBL" id="KAF2761272.1"/>
    </source>
</evidence>
<accession>A0A6A6WEM4</accession>
<evidence type="ECO:0000256" key="2">
    <source>
        <dbReference type="ARBA" id="ARBA00022692"/>
    </source>
</evidence>
<dbReference type="GO" id="GO:0016020">
    <property type="term" value="C:membrane"/>
    <property type="evidence" value="ECO:0007669"/>
    <property type="project" value="UniProtKB-SubCell"/>
</dbReference>